<dbReference type="Proteomes" id="UP000015527">
    <property type="component" value="Unassembled WGS sequence"/>
</dbReference>
<dbReference type="EMBL" id="ATHL01000127">
    <property type="protein sequence ID" value="EQB09761.1"/>
    <property type="molecule type" value="Genomic_DNA"/>
</dbReference>
<accession>T0H0G0</accession>
<evidence type="ECO:0000313" key="2">
    <source>
        <dbReference type="EMBL" id="EQB09761.1"/>
    </source>
</evidence>
<dbReference type="AlphaFoldDB" id="T0H0G0"/>
<gene>
    <name evidence="2" type="ORF">L284_19375</name>
</gene>
<evidence type="ECO:0000256" key="1">
    <source>
        <dbReference type="SAM" id="MobiDB-lite"/>
    </source>
</evidence>
<proteinExistence type="predicted"/>
<protein>
    <submittedName>
        <fullName evidence="2">Uncharacterized protein</fullName>
    </submittedName>
</protein>
<organism evidence="2 3">
    <name type="scientific">Novosphingobium lindaniclasticum LE124</name>
    <dbReference type="NCBI Taxonomy" id="1096930"/>
    <lineage>
        <taxon>Bacteria</taxon>
        <taxon>Pseudomonadati</taxon>
        <taxon>Pseudomonadota</taxon>
        <taxon>Alphaproteobacteria</taxon>
        <taxon>Sphingomonadales</taxon>
        <taxon>Sphingomonadaceae</taxon>
        <taxon>Novosphingobium</taxon>
    </lineage>
</organism>
<keyword evidence="3" id="KW-1185">Reference proteome</keyword>
<dbReference type="PATRIC" id="fig|1096930.3.peg.3817"/>
<evidence type="ECO:0000313" key="3">
    <source>
        <dbReference type="Proteomes" id="UP000015527"/>
    </source>
</evidence>
<feature type="region of interest" description="Disordered" evidence="1">
    <location>
        <begin position="1"/>
        <end position="36"/>
    </location>
</feature>
<reference evidence="2 3" key="1">
    <citation type="journal article" date="2013" name="Genome Announc.">
        <title>Genome Sequence of Novosphingobium lindaniclasticum LE124T, Isolated from a Hexachlorocyclohexane Dumpsite.</title>
        <authorList>
            <person name="Saxena A."/>
            <person name="Nayyar N."/>
            <person name="Sangwan N."/>
            <person name="Kumari R."/>
            <person name="Khurana J.P."/>
            <person name="Lal R."/>
        </authorList>
    </citation>
    <scope>NUCLEOTIDE SEQUENCE [LARGE SCALE GENOMIC DNA]</scope>
    <source>
        <strain evidence="2 3">LE124</strain>
    </source>
</reference>
<comment type="caution">
    <text evidence="2">The sequence shown here is derived from an EMBL/GenBank/DDBJ whole genome shotgun (WGS) entry which is preliminary data.</text>
</comment>
<sequence length="58" mass="6131">MPPQRTSPAVHVSRARSATPSLPPVGGATDAPVNDDAINNPDIQLMVLLLRKMHSGCE</sequence>
<name>T0H0G0_9SPHN</name>